<feature type="transmembrane region" description="Helical" evidence="3">
    <location>
        <begin position="83"/>
        <end position="106"/>
    </location>
</feature>
<dbReference type="OrthoDB" id="1732695at2759"/>
<keyword evidence="1" id="KW-0677">Repeat</keyword>
<organism evidence="5 6">
    <name type="scientific">Kingdonia uniflora</name>
    <dbReference type="NCBI Taxonomy" id="39325"/>
    <lineage>
        <taxon>Eukaryota</taxon>
        <taxon>Viridiplantae</taxon>
        <taxon>Streptophyta</taxon>
        <taxon>Embryophyta</taxon>
        <taxon>Tracheophyta</taxon>
        <taxon>Spermatophyta</taxon>
        <taxon>Magnoliopsida</taxon>
        <taxon>Ranunculales</taxon>
        <taxon>Circaeasteraceae</taxon>
        <taxon>Kingdonia</taxon>
    </lineage>
</organism>
<evidence type="ECO:0000256" key="1">
    <source>
        <dbReference type="ARBA" id="ARBA00022737"/>
    </source>
</evidence>
<keyword evidence="3" id="KW-1133">Transmembrane helix</keyword>
<proteinExistence type="predicted"/>
<evidence type="ECO:0000256" key="3">
    <source>
        <dbReference type="SAM" id="Phobius"/>
    </source>
</evidence>
<protein>
    <recommendedName>
        <fullName evidence="4">CNNM transmembrane domain-containing protein</fullName>
    </recommendedName>
</protein>
<dbReference type="Proteomes" id="UP000541444">
    <property type="component" value="Unassembled WGS sequence"/>
</dbReference>
<feature type="domain" description="CNNM transmembrane" evidence="4">
    <location>
        <begin position="38"/>
        <end position="108"/>
    </location>
</feature>
<dbReference type="EMBL" id="JACGCM010001360">
    <property type="protein sequence ID" value="KAF6156280.1"/>
    <property type="molecule type" value="Genomic_DNA"/>
</dbReference>
<name>A0A7J7MNB0_9MAGN</name>
<evidence type="ECO:0000259" key="4">
    <source>
        <dbReference type="Pfam" id="PF01595"/>
    </source>
</evidence>
<dbReference type="InterPro" id="IPR002550">
    <property type="entry name" value="CNNM"/>
</dbReference>
<dbReference type="AlphaFoldDB" id="A0A7J7MNB0"/>
<keyword evidence="3" id="KW-0812">Transmembrane</keyword>
<dbReference type="Pfam" id="PF01595">
    <property type="entry name" value="CNNM"/>
    <property type="match status" value="1"/>
</dbReference>
<feature type="non-terminal residue" evidence="5">
    <location>
        <position position="1"/>
    </location>
</feature>
<dbReference type="PANTHER" id="PTHR22777:SF17">
    <property type="entry name" value="UPF0053 PROTEIN SLL0260"/>
    <property type="match status" value="1"/>
</dbReference>
<evidence type="ECO:0000256" key="2">
    <source>
        <dbReference type="ARBA" id="ARBA00023122"/>
    </source>
</evidence>
<comment type="caution">
    <text evidence="5">The sequence shown here is derived from an EMBL/GenBank/DDBJ whole genome shotgun (WGS) entry which is preliminary data.</text>
</comment>
<dbReference type="PANTHER" id="PTHR22777">
    <property type="entry name" value="HEMOLYSIN-RELATED"/>
    <property type="match status" value="1"/>
</dbReference>
<gene>
    <name evidence="5" type="ORF">GIB67_008050</name>
</gene>
<keyword evidence="2" id="KW-0129">CBS domain</keyword>
<accession>A0A7J7MNB0</accession>
<keyword evidence="3" id="KW-0472">Membrane</keyword>
<sequence length="112" mass="12680">VANVSINWLIKISSLALKQAWQKICKFIASSFKEQELVITALLRLSTIFFMAETSITTLRHLKVRELAKKEQEHGIFKMVRGELIGFWTTILIGTTVITIGATVLLTKETME</sequence>
<evidence type="ECO:0000313" key="6">
    <source>
        <dbReference type="Proteomes" id="UP000541444"/>
    </source>
</evidence>
<evidence type="ECO:0000313" key="5">
    <source>
        <dbReference type="EMBL" id="KAF6156280.1"/>
    </source>
</evidence>
<reference evidence="5 6" key="1">
    <citation type="journal article" date="2020" name="IScience">
        <title>Genome Sequencing of the Endangered Kingdonia uniflora (Circaeasteraceae, Ranunculales) Reveals Potential Mechanisms of Evolutionary Specialization.</title>
        <authorList>
            <person name="Sun Y."/>
            <person name="Deng T."/>
            <person name="Zhang A."/>
            <person name="Moore M.J."/>
            <person name="Landis J.B."/>
            <person name="Lin N."/>
            <person name="Zhang H."/>
            <person name="Zhang X."/>
            <person name="Huang J."/>
            <person name="Zhang X."/>
            <person name="Sun H."/>
            <person name="Wang H."/>
        </authorList>
    </citation>
    <scope>NUCLEOTIDE SEQUENCE [LARGE SCALE GENOMIC DNA]</scope>
    <source>
        <strain evidence="5">TB1705</strain>
        <tissue evidence="5">Leaf</tissue>
    </source>
</reference>
<keyword evidence="6" id="KW-1185">Reference proteome</keyword>